<dbReference type="InterPro" id="IPR033985">
    <property type="entry name" value="SusD-like_N"/>
</dbReference>
<dbReference type="Pfam" id="PF07980">
    <property type="entry name" value="SusD_RagB"/>
    <property type="match status" value="1"/>
</dbReference>
<gene>
    <name evidence="9" type="ORF">D0C36_02770</name>
</gene>
<keyword evidence="5" id="KW-0998">Cell outer membrane</keyword>
<dbReference type="GO" id="GO:0009279">
    <property type="term" value="C:cell outer membrane"/>
    <property type="evidence" value="ECO:0007669"/>
    <property type="project" value="UniProtKB-SubCell"/>
</dbReference>
<evidence type="ECO:0000256" key="2">
    <source>
        <dbReference type="ARBA" id="ARBA00006275"/>
    </source>
</evidence>
<feature type="signal peptide" evidence="6">
    <location>
        <begin position="1"/>
        <end position="22"/>
    </location>
</feature>
<feature type="domain" description="SusD-like N-terminal" evidence="8">
    <location>
        <begin position="55"/>
        <end position="226"/>
    </location>
</feature>
<comment type="caution">
    <text evidence="9">The sequence shown here is derived from an EMBL/GenBank/DDBJ whole genome shotgun (WGS) entry which is preliminary data.</text>
</comment>
<keyword evidence="3 6" id="KW-0732">Signal</keyword>
<dbReference type="InterPro" id="IPR012944">
    <property type="entry name" value="SusD_RagB_dom"/>
</dbReference>
<evidence type="ECO:0000259" key="8">
    <source>
        <dbReference type="Pfam" id="PF14322"/>
    </source>
</evidence>
<keyword evidence="4" id="KW-0472">Membrane</keyword>
<sequence>MKPKYIKFLTAMCVSVTFTYTACKSVLDVPPPTQSEDTYFKTEGEFRTATLGVYATLTDFYSSASASAGGNAMLKSFYLPGDDLTISSANNYEIFKGLTSSDADLSYFFRSNYIMIGRANKVLEKVEGAGDGVFTTPGLKDAIKGESLFLRAFAFYQLWNMFGTAPVVTKTFTSLSELNNPSSQGTQLLDQAITDLTEAANLLPASWGATDKGRVTKNSANALLGKALVFRATVNKSAADYNSAVSAFNKISGAQLVANFEDNFDYHQGKENNAESMFEFQAGQAMVGAGGMNAWLANDQCDCGAAGAYYLMFSSEGQNYMGGGFYFPTEKFKNIFEAGDPRLQYTFTADKGKVVKYILNNQLEGGVNSINNYRILRYADVLLLKAEATLQGGGSTTDAIGLINQVRTRARNMVAGGLIPANLNTGESNKATIMQWIIDERLRELGAEGGRWWDLRRWAIGGVITLNNAYFSSNLSGQIAFDSHYLYFPIPDSEKNNNPNIVQNPGYN</sequence>
<organism evidence="9 10">
    <name type="scientific">Mucilaginibacter conchicola</name>
    <dbReference type="NCBI Taxonomy" id="2303333"/>
    <lineage>
        <taxon>Bacteria</taxon>
        <taxon>Pseudomonadati</taxon>
        <taxon>Bacteroidota</taxon>
        <taxon>Sphingobacteriia</taxon>
        <taxon>Sphingobacteriales</taxon>
        <taxon>Sphingobacteriaceae</taxon>
        <taxon>Mucilaginibacter</taxon>
    </lineage>
</organism>
<dbReference type="OrthoDB" id="5694214at2"/>
<dbReference type="RefSeq" id="WP_117390051.1">
    <property type="nucleotide sequence ID" value="NZ_QWDC01000001.1"/>
</dbReference>
<comment type="similarity">
    <text evidence="2">Belongs to the SusD family.</text>
</comment>
<evidence type="ECO:0000256" key="1">
    <source>
        <dbReference type="ARBA" id="ARBA00004442"/>
    </source>
</evidence>
<dbReference type="EMBL" id="QWDC01000001">
    <property type="protein sequence ID" value="RFZ94489.1"/>
    <property type="molecule type" value="Genomic_DNA"/>
</dbReference>
<dbReference type="InterPro" id="IPR011990">
    <property type="entry name" value="TPR-like_helical_dom_sf"/>
</dbReference>
<name>A0A372NXU6_9SPHI</name>
<protein>
    <submittedName>
        <fullName evidence="9">RagB/SusD family nutrient uptake outer membrane protein</fullName>
    </submittedName>
</protein>
<evidence type="ECO:0000256" key="4">
    <source>
        <dbReference type="ARBA" id="ARBA00023136"/>
    </source>
</evidence>
<accession>A0A372NXU6</accession>
<proteinExistence type="inferred from homology"/>
<evidence type="ECO:0000256" key="6">
    <source>
        <dbReference type="SAM" id="SignalP"/>
    </source>
</evidence>
<dbReference type="AlphaFoldDB" id="A0A372NXU6"/>
<dbReference type="Gene3D" id="1.25.40.390">
    <property type="match status" value="1"/>
</dbReference>
<evidence type="ECO:0000259" key="7">
    <source>
        <dbReference type="Pfam" id="PF07980"/>
    </source>
</evidence>
<evidence type="ECO:0000256" key="5">
    <source>
        <dbReference type="ARBA" id="ARBA00023237"/>
    </source>
</evidence>
<dbReference type="CDD" id="cd08977">
    <property type="entry name" value="SusD"/>
    <property type="match status" value="1"/>
</dbReference>
<feature type="domain" description="RagB/SusD" evidence="7">
    <location>
        <begin position="360"/>
        <end position="507"/>
    </location>
</feature>
<reference evidence="9 10" key="1">
    <citation type="submission" date="2018-08" db="EMBL/GenBank/DDBJ databases">
        <title>Mucilaginibacter sp. MYSH2.</title>
        <authorList>
            <person name="Seo T."/>
        </authorList>
    </citation>
    <scope>NUCLEOTIDE SEQUENCE [LARGE SCALE GENOMIC DNA]</scope>
    <source>
        <strain evidence="9 10">MYSH2</strain>
    </source>
</reference>
<keyword evidence="10" id="KW-1185">Reference proteome</keyword>
<evidence type="ECO:0000313" key="9">
    <source>
        <dbReference type="EMBL" id="RFZ94489.1"/>
    </source>
</evidence>
<evidence type="ECO:0000313" key="10">
    <source>
        <dbReference type="Proteomes" id="UP000264217"/>
    </source>
</evidence>
<comment type="subcellular location">
    <subcellularLocation>
        <location evidence="1">Cell outer membrane</location>
    </subcellularLocation>
</comment>
<dbReference type="SUPFAM" id="SSF48452">
    <property type="entry name" value="TPR-like"/>
    <property type="match status" value="1"/>
</dbReference>
<dbReference type="Pfam" id="PF14322">
    <property type="entry name" value="SusD-like_3"/>
    <property type="match status" value="1"/>
</dbReference>
<dbReference type="Proteomes" id="UP000264217">
    <property type="component" value="Unassembled WGS sequence"/>
</dbReference>
<feature type="chain" id="PRO_5016630570" evidence="6">
    <location>
        <begin position="23"/>
        <end position="508"/>
    </location>
</feature>
<evidence type="ECO:0000256" key="3">
    <source>
        <dbReference type="ARBA" id="ARBA00022729"/>
    </source>
</evidence>